<evidence type="ECO:0000259" key="2">
    <source>
        <dbReference type="Pfam" id="PF04024"/>
    </source>
</evidence>
<keyword evidence="1" id="KW-0812">Transmembrane</keyword>
<dbReference type="EMBL" id="JAHVAH010000001">
    <property type="protein sequence ID" value="MBW0145086.1"/>
    <property type="molecule type" value="Genomic_DNA"/>
</dbReference>
<organism evidence="3 4">
    <name type="scientific">Sphingomicrobium clamense</name>
    <dbReference type="NCBI Taxonomy" id="2851013"/>
    <lineage>
        <taxon>Bacteria</taxon>
        <taxon>Pseudomonadati</taxon>
        <taxon>Pseudomonadota</taxon>
        <taxon>Alphaproteobacteria</taxon>
        <taxon>Sphingomonadales</taxon>
        <taxon>Sphingomonadaceae</taxon>
        <taxon>Sphingomicrobium</taxon>
    </lineage>
</organism>
<keyword evidence="1" id="KW-0472">Membrane</keyword>
<gene>
    <name evidence="3" type="ORF">KTQ36_07225</name>
</gene>
<dbReference type="RefSeq" id="WP_218633024.1">
    <property type="nucleotide sequence ID" value="NZ_JAHVAH010000001.1"/>
</dbReference>
<feature type="transmembrane region" description="Helical" evidence="1">
    <location>
        <begin position="43"/>
        <end position="63"/>
    </location>
</feature>
<comment type="caution">
    <text evidence="3">The sequence shown here is derived from an EMBL/GenBank/DDBJ whole genome shotgun (WGS) entry which is preliminary data.</text>
</comment>
<evidence type="ECO:0000313" key="4">
    <source>
        <dbReference type="Proteomes" id="UP000698028"/>
    </source>
</evidence>
<dbReference type="Proteomes" id="UP000698028">
    <property type="component" value="Unassembled WGS sequence"/>
</dbReference>
<name>A0ABS6V696_9SPHN</name>
<keyword evidence="1" id="KW-1133">Transmembrane helix</keyword>
<accession>A0ABS6V696</accession>
<evidence type="ECO:0000313" key="3">
    <source>
        <dbReference type="EMBL" id="MBW0145086.1"/>
    </source>
</evidence>
<feature type="domain" description="Phage shock protein PspC N-terminal" evidence="2">
    <location>
        <begin position="12"/>
        <end position="59"/>
    </location>
</feature>
<reference evidence="3 4" key="1">
    <citation type="submission" date="2021-07" db="EMBL/GenBank/DDBJ databases">
        <title>The draft genome sequence of Sphingomicrobium sp. B8.</title>
        <authorList>
            <person name="Mu L."/>
        </authorList>
    </citation>
    <scope>NUCLEOTIDE SEQUENCE [LARGE SCALE GENOMIC DNA]</scope>
    <source>
        <strain evidence="3 4">B8</strain>
    </source>
</reference>
<dbReference type="InterPro" id="IPR007168">
    <property type="entry name" value="Phageshock_PspC_N"/>
</dbReference>
<evidence type="ECO:0000256" key="1">
    <source>
        <dbReference type="SAM" id="Phobius"/>
    </source>
</evidence>
<sequence length="94" mass="10469">MTTEKTPNIMMRNDTIFGVCEALGEDFGFNAQWLRVGFILPLFWFPVQMIALYFGLGLFVMISRMLFPTPAAKAAVPALPEQANEDGEDLPRAA</sequence>
<protein>
    <submittedName>
        <fullName evidence="3">PspC domain-containing protein</fullName>
    </submittedName>
</protein>
<keyword evidence="4" id="KW-1185">Reference proteome</keyword>
<dbReference type="Pfam" id="PF04024">
    <property type="entry name" value="PspC"/>
    <property type="match status" value="1"/>
</dbReference>
<proteinExistence type="predicted"/>